<reference evidence="1" key="2">
    <citation type="submission" date="2023-01" db="EMBL/GenBank/DDBJ databases">
        <authorList>
            <person name="Sun Q."/>
            <person name="Evtushenko L."/>
        </authorList>
    </citation>
    <scope>NUCLEOTIDE SEQUENCE</scope>
    <source>
        <strain evidence="1">VKM B-2935</strain>
    </source>
</reference>
<name>A0A9W6KD68_9PSED</name>
<comment type="caution">
    <text evidence="1">The sequence shown here is derived from an EMBL/GenBank/DDBJ whole genome shotgun (WGS) entry which is preliminary data.</text>
</comment>
<evidence type="ECO:0000313" key="1">
    <source>
        <dbReference type="EMBL" id="GLK91343.1"/>
    </source>
</evidence>
<evidence type="ECO:0000313" key="2">
    <source>
        <dbReference type="Proteomes" id="UP001143328"/>
    </source>
</evidence>
<sequence length="117" mass="12981">MRQHTRVTFRPANRMQVLLRNTEDSLGLIADISAGGFRLMSELPILVGQVYAVSIEVPISAARFRLVEASVICQWSRKTGRSGRFEQGFALSEPAQAYTDLVDSLKATLVLSRSQKV</sequence>
<reference evidence="1" key="1">
    <citation type="journal article" date="2014" name="Int. J. Syst. Evol. Microbiol.">
        <title>Complete genome sequence of Corynebacterium casei LMG S-19264T (=DSM 44701T), isolated from a smear-ripened cheese.</title>
        <authorList>
            <consortium name="US DOE Joint Genome Institute (JGI-PGF)"/>
            <person name="Walter F."/>
            <person name="Albersmeier A."/>
            <person name="Kalinowski J."/>
            <person name="Ruckert C."/>
        </authorList>
    </citation>
    <scope>NUCLEOTIDE SEQUENCE</scope>
    <source>
        <strain evidence="1">VKM B-2935</strain>
    </source>
</reference>
<dbReference type="AlphaFoldDB" id="A0A9W6KD68"/>
<dbReference type="RefSeq" id="WP_271197582.1">
    <property type="nucleotide sequence ID" value="NZ_BSFN01000019.1"/>
</dbReference>
<proteinExistence type="predicted"/>
<accession>A0A9W6KD68</accession>
<gene>
    <name evidence="1" type="ORF">GCM10017655_44070</name>
</gene>
<protein>
    <recommendedName>
        <fullName evidence="3">PilZ domain-containing protein</fullName>
    </recommendedName>
</protein>
<keyword evidence="2" id="KW-1185">Reference proteome</keyword>
<dbReference type="EMBL" id="BSFN01000019">
    <property type="protein sequence ID" value="GLK91343.1"/>
    <property type="molecule type" value="Genomic_DNA"/>
</dbReference>
<dbReference type="Proteomes" id="UP001143328">
    <property type="component" value="Unassembled WGS sequence"/>
</dbReference>
<organism evidence="1 2">
    <name type="scientific">Pseudomonas turukhanskensis</name>
    <dbReference type="NCBI Taxonomy" id="1806536"/>
    <lineage>
        <taxon>Bacteria</taxon>
        <taxon>Pseudomonadati</taxon>
        <taxon>Pseudomonadota</taxon>
        <taxon>Gammaproteobacteria</taxon>
        <taxon>Pseudomonadales</taxon>
        <taxon>Pseudomonadaceae</taxon>
        <taxon>Pseudomonas</taxon>
    </lineage>
</organism>
<dbReference type="Gene3D" id="2.40.10.220">
    <property type="entry name" value="predicted glycosyltransferase like domains"/>
    <property type="match status" value="1"/>
</dbReference>
<evidence type="ECO:0008006" key="3">
    <source>
        <dbReference type="Google" id="ProtNLM"/>
    </source>
</evidence>